<dbReference type="NCBIfam" id="TIGR02117">
    <property type="entry name" value="chp_urease_rgn"/>
    <property type="match status" value="1"/>
</dbReference>
<reference evidence="2 3" key="1">
    <citation type="submission" date="2017-08" db="EMBL/GenBank/DDBJ databases">
        <title>Infants hospitalized years apart are colonized by the same room-sourced microbial strains.</title>
        <authorList>
            <person name="Brooks B."/>
            <person name="Olm M.R."/>
            <person name="Firek B.A."/>
            <person name="Baker R."/>
            <person name="Thomas B.C."/>
            <person name="Morowitz M.J."/>
            <person name="Banfield J.F."/>
        </authorList>
    </citation>
    <scope>NUCLEOTIDE SEQUENCE [LARGE SCALE GENOMIC DNA]</scope>
    <source>
        <strain evidence="2">S2_005_003_R2_41</strain>
    </source>
</reference>
<keyword evidence="1" id="KW-0812">Transmembrane</keyword>
<comment type="caution">
    <text evidence="2">The sequence shown here is derived from an EMBL/GenBank/DDBJ whole genome shotgun (WGS) entry which is preliminary data.</text>
</comment>
<dbReference type="InterPro" id="IPR011727">
    <property type="entry name" value="CHP02117"/>
</dbReference>
<keyword evidence="1" id="KW-1133">Transmembrane helix</keyword>
<dbReference type="Pfam" id="PF09601">
    <property type="entry name" value="DUF2459"/>
    <property type="match status" value="1"/>
</dbReference>
<dbReference type="Proteomes" id="UP000249135">
    <property type="component" value="Unassembled WGS sequence"/>
</dbReference>
<name>A0A2W5P262_VARPD</name>
<feature type="transmembrane region" description="Helical" evidence="1">
    <location>
        <begin position="12"/>
        <end position="35"/>
    </location>
</feature>
<dbReference type="AlphaFoldDB" id="A0A2W5P262"/>
<keyword evidence="1" id="KW-0472">Membrane</keyword>
<sequence>MPALRRALRILAWGIGALLAVTTLYLGTATALMLWPERGDPSAPAGGSERITAFVVSNGVHTDLVLPLQAGGIDWRRDFPPSQARAAPADAAWIGFGWGDREFYLNTPTWADLTLRRALGALAGTNPSLLHVSWLATAQLRPGSTWQLALTPAQYARLAAHVRASLPQGRAVPIPGAHYGTDDAYYEATGRYHLFETCNTWTGRGLRAAGVPVSRWTPFDFNVTWSLAPYATP</sequence>
<accession>A0A2W5P262</accession>
<gene>
    <name evidence="2" type="ORF">DI563_30975</name>
</gene>
<organism evidence="2 3">
    <name type="scientific">Variovorax paradoxus</name>
    <dbReference type="NCBI Taxonomy" id="34073"/>
    <lineage>
        <taxon>Bacteria</taxon>
        <taxon>Pseudomonadati</taxon>
        <taxon>Pseudomonadota</taxon>
        <taxon>Betaproteobacteria</taxon>
        <taxon>Burkholderiales</taxon>
        <taxon>Comamonadaceae</taxon>
        <taxon>Variovorax</taxon>
    </lineage>
</organism>
<proteinExistence type="predicted"/>
<evidence type="ECO:0000313" key="2">
    <source>
        <dbReference type="EMBL" id="PZQ58209.1"/>
    </source>
</evidence>
<protein>
    <submittedName>
        <fullName evidence="2">TIGR02117 family protein</fullName>
    </submittedName>
</protein>
<evidence type="ECO:0000256" key="1">
    <source>
        <dbReference type="SAM" id="Phobius"/>
    </source>
</evidence>
<dbReference type="EMBL" id="QFPP01000789">
    <property type="protein sequence ID" value="PZQ58209.1"/>
    <property type="molecule type" value="Genomic_DNA"/>
</dbReference>
<evidence type="ECO:0000313" key="3">
    <source>
        <dbReference type="Proteomes" id="UP000249135"/>
    </source>
</evidence>